<evidence type="ECO:0000313" key="2">
    <source>
        <dbReference type="EMBL" id="CAD8066041.1"/>
    </source>
</evidence>
<protein>
    <submittedName>
        <fullName evidence="2">Uncharacterized protein</fullName>
    </submittedName>
</protein>
<accession>A0A8S1LHM6</accession>
<feature type="compositionally biased region" description="Basic residues" evidence="1">
    <location>
        <begin position="110"/>
        <end position="120"/>
    </location>
</feature>
<organism evidence="2 3">
    <name type="scientific">Paramecium sonneborni</name>
    <dbReference type="NCBI Taxonomy" id="65129"/>
    <lineage>
        <taxon>Eukaryota</taxon>
        <taxon>Sar</taxon>
        <taxon>Alveolata</taxon>
        <taxon>Ciliophora</taxon>
        <taxon>Intramacronucleata</taxon>
        <taxon>Oligohymenophorea</taxon>
        <taxon>Peniculida</taxon>
        <taxon>Parameciidae</taxon>
        <taxon>Paramecium</taxon>
    </lineage>
</organism>
<dbReference type="AlphaFoldDB" id="A0A8S1LHM6"/>
<feature type="region of interest" description="Disordered" evidence="1">
    <location>
        <begin position="88"/>
        <end position="120"/>
    </location>
</feature>
<proteinExistence type="predicted"/>
<reference evidence="2" key="1">
    <citation type="submission" date="2021-01" db="EMBL/GenBank/DDBJ databases">
        <authorList>
            <consortium name="Genoscope - CEA"/>
            <person name="William W."/>
        </authorList>
    </citation>
    <scope>NUCLEOTIDE SEQUENCE</scope>
</reference>
<evidence type="ECO:0000313" key="3">
    <source>
        <dbReference type="Proteomes" id="UP000692954"/>
    </source>
</evidence>
<keyword evidence="3" id="KW-1185">Reference proteome</keyword>
<gene>
    <name evidence="2" type="ORF">PSON_ATCC_30995.1.T0210099</name>
</gene>
<sequence>MQHKNQQEQIGFLILEQRLKSNNIWYNFQYLYEISFDTLFEILWKSEDVSIKALYKKNASSYDKRNPITAKKSNEKFVKNINAAPQQYQGDRRDNIVPQNLGQKQQDKKMKMKNKYNKED</sequence>
<dbReference type="Proteomes" id="UP000692954">
    <property type="component" value="Unassembled WGS sequence"/>
</dbReference>
<dbReference type="EMBL" id="CAJJDN010000021">
    <property type="protein sequence ID" value="CAD8066041.1"/>
    <property type="molecule type" value="Genomic_DNA"/>
</dbReference>
<name>A0A8S1LHM6_9CILI</name>
<comment type="caution">
    <text evidence="2">The sequence shown here is derived from an EMBL/GenBank/DDBJ whole genome shotgun (WGS) entry which is preliminary data.</text>
</comment>
<evidence type="ECO:0000256" key="1">
    <source>
        <dbReference type="SAM" id="MobiDB-lite"/>
    </source>
</evidence>